<dbReference type="InterPro" id="IPR015943">
    <property type="entry name" value="WD40/YVTN_repeat-like_dom_sf"/>
</dbReference>
<dbReference type="InterPro" id="IPR036322">
    <property type="entry name" value="WD40_repeat_dom_sf"/>
</dbReference>
<feature type="region of interest" description="Disordered" evidence="5">
    <location>
        <begin position="1058"/>
        <end position="1084"/>
    </location>
</feature>
<sequence>MHRNVNRTKDDASDDESEDESSYAPPHNDKANHPDGSHGATTNTLTAQPSTSNGGANHGGDGGSSGSSSSSNGNANTHSNSTTNTNTSASTSSINDKRTKESSSSSLSSSRQAGLKPLPRLSTMLASQYMLHDHPPSSVLPRALTYNNGVGSSFVDTMTQQLSIHVEQPVGSMSISPSSRDVVLAARKGLFIIDLENPYEPPRVLHHLTKWEVADVQWNPHYSRENWIASTSNQKALIWNLGYSAPRAVELILHAHTRAISDINWSPFHPDLLATCSVDTFVHLWDLRTPKKPVNSFCAWTAAATVVKFNRKDEFTLASAHDTKVEVWDTRKGSSPFISIQAHKQKINGIDWSRKHRNHIVTCSLDKMIKFWDIDDPSQPHNEIVTKSPVWRARHTPFGHGILTMPQRTETALSLWNREHPEEPVCKFEGHTDTVKEFVWRVRDDSEDRRCFQLVTWSKDQHLRLWPISDKMLEAMDHTATAPIDVAPYPSSYEKVSFRDPPVVNMTATPSRALSTLRVLAGNRLSTMTPFRTSMSSRTAGPLGGHGAFYRDQRSPSPLVWMQGVRMVKPSGDLGVPDRASPQTVATEIAAVGQKFQNVKFEKVNVAGRTCTISLNSLRSNDGVSFLRVNISFPQFYPKQAPPSFEIQKSGMLSMATRAQIAANLDHIASSHASRGLPCLEAIIRCLLGEDKRDEVLAKGLDESDEEDTIVNPLRKSRGRDSGAVDKKDQQVPFPCLCGAVFATNGKLVTFFSKLRTPHATSSSIPVTGRGSNLIKTPYTYTHPRTYASMGEYKAFSRLPSGAEGLAGTVSSFVADADDQDDLWPMPNIFTNNTKPKQELVRVTRKPKDQPVYFKPQPQSRSTLYLKDITHMLPISPRLAAVYTLNGDNVSEICEHNALQARHLGRLDLYKIWKLAALILTLSVPMDPVAFETNRVEISKMNSQTHPDKLLDLMNRSSHAKQRRDSGMAFVPVLEDTFYQKVKWGTHPLGRQLVDVLFGYLERHGDIQMLALLSCVFKDPFRNTISVTGMTPPQAQFRVQQSPMSDAADYFNSRQAGNARSLNGQPITTTPMSIEQSPARSRTPAARISPYLNRVSPTTVIFGSSYSSTMRRTPNRLYNAAVTSPLTTPSSLREVQYSSEMTLYGPPNMVGPPVAPITTNAYATQGSSSQDGYVGAPSSQQQQQLQLQQQQQQQQQQLLMSQQQSPYSHNKRDSFASAQGASPTLLSKLGGHMHRRESSSSPSSLVEKNERFTVRGSGFKMTKMNASLFDSEETPMNTPLLDPAKESQHNTWRLLYAEMMYSWGLFEARTELLKFLTLKHNANYRSKDDPSPLEKLLGIEKRGPQIFNKCLECETRLLPWYKCDFCKRMRVGIKCTICHLSVRGQTSVCLKCAHGGHTEHLYAWFVQEQNTVCPTGCGCECLVNYGGWAGGLAIQPIQKQLLPQESY</sequence>
<dbReference type="OrthoDB" id="311712at2759"/>
<dbReference type="PROSITE" id="PS50082">
    <property type="entry name" value="WD_REPEATS_2"/>
    <property type="match status" value="2"/>
</dbReference>
<dbReference type="GO" id="GO:0034198">
    <property type="term" value="P:cellular response to amino acid starvation"/>
    <property type="evidence" value="ECO:0007669"/>
    <property type="project" value="TreeGrafter"/>
</dbReference>
<dbReference type="PROSITE" id="PS50294">
    <property type="entry name" value="WD_REPEATS_REGION"/>
    <property type="match status" value="2"/>
</dbReference>
<feature type="compositionally biased region" description="Polar residues" evidence="5">
    <location>
        <begin position="39"/>
        <end position="50"/>
    </location>
</feature>
<dbReference type="PANTHER" id="PTHR46170">
    <property type="entry name" value="GATOR COMPLEX PROTEIN WDR59"/>
    <property type="match status" value="1"/>
</dbReference>
<dbReference type="InterPro" id="IPR006575">
    <property type="entry name" value="RWD_dom"/>
</dbReference>
<keyword evidence="1 4" id="KW-0853">WD repeat</keyword>
<dbReference type="GO" id="GO:1904263">
    <property type="term" value="P:positive regulation of TORC1 signaling"/>
    <property type="evidence" value="ECO:0007669"/>
    <property type="project" value="TreeGrafter"/>
</dbReference>
<evidence type="ECO:0000256" key="4">
    <source>
        <dbReference type="PROSITE-ProRule" id="PRU00221"/>
    </source>
</evidence>
<dbReference type="Pfam" id="PF17120">
    <property type="entry name" value="zf-RING_16"/>
    <property type="match status" value="1"/>
</dbReference>
<protein>
    <recommendedName>
        <fullName evidence="6">RWD domain-containing protein</fullName>
    </recommendedName>
</protein>
<feature type="repeat" description="WD" evidence="4">
    <location>
        <begin position="253"/>
        <end position="295"/>
    </location>
</feature>
<dbReference type="PROSITE" id="PS00678">
    <property type="entry name" value="WD_REPEATS_1"/>
    <property type="match status" value="2"/>
</dbReference>
<organism evidence="7 8">
    <name type="scientific">Dissophora globulifera</name>
    <dbReference type="NCBI Taxonomy" id="979702"/>
    <lineage>
        <taxon>Eukaryota</taxon>
        <taxon>Fungi</taxon>
        <taxon>Fungi incertae sedis</taxon>
        <taxon>Mucoromycota</taxon>
        <taxon>Mortierellomycotina</taxon>
        <taxon>Mortierellomycetes</taxon>
        <taxon>Mortierellales</taxon>
        <taxon>Mortierellaceae</taxon>
        <taxon>Dissophora</taxon>
    </lineage>
</organism>
<feature type="compositionally biased region" description="Basic and acidic residues" evidence="5">
    <location>
        <begin position="27"/>
        <end position="36"/>
    </location>
</feature>
<proteinExistence type="inferred from homology"/>
<feature type="compositionally biased region" description="Low complexity" evidence="5">
    <location>
        <begin position="66"/>
        <end position="93"/>
    </location>
</feature>
<comment type="caution">
    <text evidence="7">The sequence shown here is derived from an EMBL/GenBank/DDBJ whole genome shotgun (WGS) entry which is preliminary data.</text>
</comment>
<name>A0A9P6RQZ2_9FUNG</name>
<dbReference type="Gene3D" id="2.130.10.10">
    <property type="entry name" value="YVTN repeat-like/Quinoprotein amine dehydrogenase"/>
    <property type="match status" value="1"/>
</dbReference>
<keyword evidence="2" id="KW-0677">Repeat</keyword>
<dbReference type="SUPFAM" id="SSF50978">
    <property type="entry name" value="WD40 repeat-like"/>
    <property type="match status" value="1"/>
</dbReference>
<dbReference type="GO" id="GO:0035591">
    <property type="term" value="F:signaling adaptor activity"/>
    <property type="evidence" value="ECO:0007669"/>
    <property type="project" value="TreeGrafter"/>
</dbReference>
<evidence type="ECO:0000256" key="1">
    <source>
        <dbReference type="ARBA" id="ARBA00022574"/>
    </source>
</evidence>
<evidence type="ECO:0000256" key="2">
    <source>
        <dbReference type="ARBA" id="ARBA00022737"/>
    </source>
</evidence>
<dbReference type="Pfam" id="PF00400">
    <property type="entry name" value="WD40"/>
    <property type="match status" value="2"/>
</dbReference>
<feature type="compositionally biased region" description="Gly residues" evidence="5">
    <location>
        <begin position="56"/>
        <end position="65"/>
    </location>
</feature>
<evidence type="ECO:0000313" key="8">
    <source>
        <dbReference type="Proteomes" id="UP000738325"/>
    </source>
</evidence>
<feature type="region of interest" description="Disordered" evidence="5">
    <location>
        <begin position="1"/>
        <end position="119"/>
    </location>
</feature>
<feature type="compositionally biased region" description="Polar residues" evidence="5">
    <location>
        <begin position="1216"/>
        <end position="1225"/>
    </location>
</feature>
<feature type="region of interest" description="Disordered" evidence="5">
    <location>
        <begin position="1163"/>
        <end position="1251"/>
    </location>
</feature>
<keyword evidence="8" id="KW-1185">Reference proteome</keyword>
<dbReference type="PROSITE" id="PS50908">
    <property type="entry name" value="RWD"/>
    <property type="match status" value="1"/>
</dbReference>
<evidence type="ECO:0000259" key="6">
    <source>
        <dbReference type="PROSITE" id="PS50908"/>
    </source>
</evidence>
<dbReference type="InterPro" id="IPR049566">
    <property type="entry name" value="WDR59_RTC1-like_RING_Znf"/>
</dbReference>
<dbReference type="InterPro" id="IPR049567">
    <property type="entry name" value="WDR59-like"/>
</dbReference>
<dbReference type="SMART" id="SM00320">
    <property type="entry name" value="WD40"/>
    <property type="match status" value="5"/>
</dbReference>
<evidence type="ECO:0000256" key="5">
    <source>
        <dbReference type="SAM" id="MobiDB-lite"/>
    </source>
</evidence>
<feature type="repeat" description="WD" evidence="4">
    <location>
        <begin position="340"/>
        <end position="382"/>
    </location>
</feature>
<comment type="similarity">
    <text evidence="3">Belongs to the WD repeat WDR59 family.</text>
</comment>
<dbReference type="GO" id="GO:0005774">
    <property type="term" value="C:vacuolar membrane"/>
    <property type="evidence" value="ECO:0007669"/>
    <property type="project" value="TreeGrafter"/>
</dbReference>
<reference evidence="7" key="1">
    <citation type="journal article" date="2020" name="Fungal Divers.">
        <title>Resolving the Mortierellaceae phylogeny through synthesis of multi-gene phylogenetics and phylogenomics.</title>
        <authorList>
            <person name="Vandepol N."/>
            <person name="Liber J."/>
            <person name="Desiro A."/>
            <person name="Na H."/>
            <person name="Kennedy M."/>
            <person name="Barry K."/>
            <person name="Grigoriev I.V."/>
            <person name="Miller A.N."/>
            <person name="O'Donnell K."/>
            <person name="Stajich J.E."/>
            <person name="Bonito G."/>
        </authorList>
    </citation>
    <scope>NUCLEOTIDE SEQUENCE</scope>
    <source>
        <strain evidence="7">REB-010B</strain>
    </source>
</reference>
<dbReference type="PANTHER" id="PTHR46170:SF1">
    <property type="entry name" value="GATOR COMPLEX PROTEIN WDR59"/>
    <property type="match status" value="1"/>
</dbReference>
<dbReference type="EMBL" id="JAAAIP010000096">
    <property type="protein sequence ID" value="KAG0325977.1"/>
    <property type="molecule type" value="Genomic_DNA"/>
</dbReference>
<accession>A0A9P6RQZ2</accession>
<evidence type="ECO:0000256" key="3">
    <source>
        <dbReference type="ARBA" id="ARBA00038452"/>
    </source>
</evidence>
<feature type="domain" description="RWD" evidence="6">
    <location>
        <begin position="587"/>
        <end position="694"/>
    </location>
</feature>
<feature type="compositionally biased region" description="Low complexity" evidence="5">
    <location>
        <begin position="1178"/>
        <end position="1205"/>
    </location>
</feature>
<dbReference type="SMART" id="SM00591">
    <property type="entry name" value="RWD"/>
    <property type="match status" value="1"/>
</dbReference>
<evidence type="ECO:0000313" key="7">
    <source>
        <dbReference type="EMBL" id="KAG0325977.1"/>
    </source>
</evidence>
<feature type="compositionally biased region" description="Polar residues" evidence="5">
    <location>
        <begin position="1058"/>
        <end position="1080"/>
    </location>
</feature>
<gene>
    <name evidence="7" type="ORF">BGZ99_010350</name>
</gene>
<feature type="compositionally biased region" description="Acidic residues" evidence="5">
    <location>
        <begin position="12"/>
        <end position="21"/>
    </location>
</feature>
<dbReference type="InterPro" id="IPR019775">
    <property type="entry name" value="WD40_repeat_CS"/>
</dbReference>
<dbReference type="InterPro" id="IPR001680">
    <property type="entry name" value="WD40_rpt"/>
</dbReference>
<dbReference type="GO" id="GO:0035859">
    <property type="term" value="C:Seh1-associated complex"/>
    <property type="evidence" value="ECO:0007669"/>
    <property type="project" value="TreeGrafter"/>
</dbReference>
<dbReference type="Proteomes" id="UP000738325">
    <property type="component" value="Unassembled WGS sequence"/>
</dbReference>